<gene>
    <name evidence="5" type="ORF">PCL_04677</name>
</gene>
<keyword evidence="2" id="KW-0539">Nucleus</keyword>
<dbReference type="PROSITE" id="PS50048">
    <property type="entry name" value="ZN2_CY6_FUNGAL_2"/>
    <property type="match status" value="1"/>
</dbReference>
<dbReference type="InterPro" id="IPR036864">
    <property type="entry name" value="Zn2-C6_fun-type_DNA-bd_sf"/>
</dbReference>
<dbReference type="GO" id="GO:0008270">
    <property type="term" value="F:zinc ion binding"/>
    <property type="evidence" value="ECO:0007669"/>
    <property type="project" value="InterPro"/>
</dbReference>
<dbReference type="SMART" id="SM00066">
    <property type="entry name" value="GAL4"/>
    <property type="match status" value="1"/>
</dbReference>
<dbReference type="GO" id="GO:0003677">
    <property type="term" value="F:DNA binding"/>
    <property type="evidence" value="ECO:0007669"/>
    <property type="project" value="InterPro"/>
</dbReference>
<dbReference type="EMBL" id="LCWV01000022">
    <property type="protein sequence ID" value="PWI66833.1"/>
    <property type="molecule type" value="Genomic_DNA"/>
</dbReference>
<dbReference type="CDD" id="cd00067">
    <property type="entry name" value="GAL4"/>
    <property type="match status" value="1"/>
</dbReference>
<accession>A0A2U3DX49</accession>
<feature type="domain" description="Zn(2)-C6 fungal-type" evidence="4">
    <location>
        <begin position="30"/>
        <end position="60"/>
    </location>
</feature>
<dbReference type="InterPro" id="IPR007219">
    <property type="entry name" value="XnlR_reg_dom"/>
</dbReference>
<dbReference type="AlphaFoldDB" id="A0A2U3DX49"/>
<keyword evidence="1" id="KW-0479">Metal-binding</keyword>
<dbReference type="CDD" id="cd12148">
    <property type="entry name" value="fungal_TF_MHR"/>
    <property type="match status" value="1"/>
</dbReference>
<organism evidence="5 6">
    <name type="scientific">Purpureocillium lilacinum</name>
    <name type="common">Paecilomyces lilacinus</name>
    <dbReference type="NCBI Taxonomy" id="33203"/>
    <lineage>
        <taxon>Eukaryota</taxon>
        <taxon>Fungi</taxon>
        <taxon>Dikarya</taxon>
        <taxon>Ascomycota</taxon>
        <taxon>Pezizomycotina</taxon>
        <taxon>Sordariomycetes</taxon>
        <taxon>Hypocreomycetidae</taxon>
        <taxon>Hypocreales</taxon>
        <taxon>Ophiocordycipitaceae</taxon>
        <taxon>Purpureocillium</taxon>
    </lineage>
</organism>
<dbReference type="GO" id="GO:0000981">
    <property type="term" value="F:DNA-binding transcription factor activity, RNA polymerase II-specific"/>
    <property type="evidence" value="ECO:0007669"/>
    <property type="project" value="InterPro"/>
</dbReference>
<reference evidence="5 6" key="1">
    <citation type="journal article" date="2016" name="Front. Microbiol.">
        <title>Genome and transcriptome sequences reveal the specific parasitism of the nematophagous Purpureocillium lilacinum 36-1.</title>
        <authorList>
            <person name="Xie J."/>
            <person name="Li S."/>
            <person name="Mo C."/>
            <person name="Xiao X."/>
            <person name="Peng D."/>
            <person name="Wang G."/>
            <person name="Xiao Y."/>
        </authorList>
    </citation>
    <scope>NUCLEOTIDE SEQUENCE [LARGE SCALE GENOMIC DNA]</scope>
    <source>
        <strain evidence="5 6">36-1</strain>
    </source>
</reference>
<name>A0A2U3DX49_PURLI</name>
<dbReference type="Gene3D" id="4.10.240.10">
    <property type="entry name" value="Zn(2)-C6 fungal-type DNA-binding domain"/>
    <property type="match status" value="1"/>
</dbReference>
<dbReference type="Pfam" id="PF00172">
    <property type="entry name" value="Zn_clus"/>
    <property type="match status" value="1"/>
</dbReference>
<feature type="compositionally biased region" description="Basic and acidic residues" evidence="3">
    <location>
        <begin position="81"/>
        <end position="90"/>
    </location>
</feature>
<dbReference type="Proteomes" id="UP000245956">
    <property type="component" value="Unassembled WGS sequence"/>
</dbReference>
<dbReference type="PROSITE" id="PS00463">
    <property type="entry name" value="ZN2_CY6_FUNGAL_1"/>
    <property type="match status" value="1"/>
</dbReference>
<evidence type="ECO:0000259" key="4">
    <source>
        <dbReference type="PROSITE" id="PS50048"/>
    </source>
</evidence>
<dbReference type="InterPro" id="IPR001138">
    <property type="entry name" value="Zn2Cys6_DnaBD"/>
</dbReference>
<evidence type="ECO:0000256" key="2">
    <source>
        <dbReference type="ARBA" id="ARBA00023242"/>
    </source>
</evidence>
<feature type="region of interest" description="Disordered" evidence="3">
    <location>
        <begin position="72"/>
        <end position="121"/>
    </location>
</feature>
<dbReference type="PANTHER" id="PTHR47431:SF4">
    <property type="entry name" value="ZN(II)2CYS6 TRANSCRIPTION FACTOR (EUROFUNG)"/>
    <property type="match status" value="1"/>
</dbReference>
<protein>
    <recommendedName>
        <fullName evidence="4">Zn(2)-C6 fungal-type domain-containing protein</fullName>
    </recommendedName>
</protein>
<evidence type="ECO:0000256" key="3">
    <source>
        <dbReference type="SAM" id="MobiDB-lite"/>
    </source>
</evidence>
<dbReference type="SUPFAM" id="SSF57701">
    <property type="entry name" value="Zn2/Cys6 DNA-binding domain"/>
    <property type="match status" value="1"/>
</dbReference>
<comment type="caution">
    <text evidence="5">The sequence shown here is derived from an EMBL/GenBank/DDBJ whole genome shotgun (WGS) entry which is preliminary data.</text>
</comment>
<dbReference type="GO" id="GO:0006351">
    <property type="term" value="P:DNA-templated transcription"/>
    <property type="evidence" value="ECO:0007669"/>
    <property type="project" value="InterPro"/>
</dbReference>
<evidence type="ECO:0000313" key="5">
    <source>
        <dbReference type="EMBL" id="PWI66833.1"/>
    </source>
</evidence>
<sequence length="597" mass="65672">MDDNDDTRDTVERPGVLRQGWKQNGRVTIACTACRTQHLRCDAAQPVCSRCRALNKPCVYTNVRRSRRKVAKVWDSSPSEPRARHEDVHDGIQTTDIRDVAIPTQQGPSNPPHRRTGASSAPFVPNCSVEASSAIDGFYSYFFPGHPFVLPRTSFISQVGRDPASVADLLPAMALVGSLYLRDGRSSSYRQGVEQALCQQLPPTGFSVQALMLFALVLEWSGENERAESTLGQAKSLALSIQMNQKPFATRHGQGIPVMEECWRRTWWELYVIDALFAGIRHQPTFDLWNVDTDVDLPGEEADYIEANIASPRTLTEYEDRGFDQVDVPFSSFAYLVDAARILGTTLAAGDVAGGSPVALVKNAEANIMSWDLHLPQSKRDPVRPNGSVDEVLFRAHMVINTQVNTLCLISSGYLQLITDAVTMELLCSKYAPPLPAEVLAPEEKHHDRHTHKAIRAAIAFIDLLTVPASATSHSPFVMCMGSMAMATHMSACELLLRGDDYAHARDRVRVFLGILRAFEGVWPQACKWSGEMRLMAKAVFANRDRDGNLISDPLGALTQSLGDGFQGVRVEDLGTGSSGDDLDMLLTDASFGEIII</sequence>
<evidence type="ECO:0000313" key="6">
    <source>
        <dbReference type="Proteomes" id="UP000245956"/>
    </source>
</evidence>
<dbReference type="Pfam" id="PF04082">
    <property type="entry name" value="Fungal_trans"/>
    <property type="match status" value="1"/>
</dbReference>
<evidence type="ECO:0000256" key="1">
    <source>
        <dbReference type="ARBA" id="ARBA00022723"/>
    </source>
</evidence>
<proteinExistence type="predicted"/>
<dbReference type="PANTHER" id="PTHR47431">
    <property type="entry name" value="ZN(II)2CYS6 TRANSCRIPTION FACTOR (EUROFUNG)-RELATED"/>
    <property type="match status" value="1"/>
</dbReference>